<gene>
    <name evidence="9" type="primary">phnX</name>
    <name evidence="10" type="ORF">CRM82_18290</name>
</gene>
<dbReference type="Proteomes" id="UP000220246">
    <property type="component" value="Unassembled WGS sequence"/>
</dbReference>
<comment type="catalytic activity">
    <reaction evidence="6 9">
        <text>phosphonoacetaldehyde + H2O = acetaldehyde + phosphate + H(+)</text>
        <dbReference type="Rhea" id="RHEA:18905"/>
        <dbReference type="ChEBI" id="CHEBI:15343"/>
        <dbReference type="ChEBI" id="CHEBI:15377"/>
        <dbReference type="ChEBI" id="CHEBI:15378"/>
        <dbReference type="ChEBI" id="CHEBI:43474"/>
        <dbReference type="ChEBI" id="CHEBI:58383"/>
        <dbReference type="EC" id="3.11.1.1"/>
    </reaction>
</comment>
<dbReference type="GO" id="GO:0000287">
    <property type="term" value="F:magnesium ion binding"/>
    <property type="evidence" value="ECO:0007669"/>
    <property type="project" value="UniProtKB-UniRule"/>
</dbReference>
<evidence type="ECO:0000256" key="3">
    <source>
        <dbReference type="ARBA" id="ARBA00022801"/>
    </source>
</evidence>
<keyword evidence="4 9" id="KW-0460">Magnesium</keyword>
<dbReference type="SFLD" id="SFLDG01135">
    <property type="entry name" value="C1.5.6:_HAD__Beta-PGM__Phospha"/>
    <property type="match status" value="1"/>
</dbReference>
<evidence type="ECO:0000256" key="2">
    <source>
        <dbReference type="ARBA" id="ARBA00022723"/>
    </source>
</evidence>
<dbReference type="FunFam" id="1.10.150.240:FF:000006">
    <property type="entry name" value="Phosphonoacetaldehyde hydrolase"/>
    <property type="match status" value="1"/>
</dbReference>
<evidence type="ECO:0000256" key="8">
    <source>
        <dbReference type="ARBA" id="ARBA00066472"/>
    </source>
</evidence>
<dbReference type="Pfam" id="PF00702">
    <property type="entry name" value="Hydrolase"/>
    <property type="match status" value="1"/>
</dbReference>
<evidence type="ECO:0000256" key="5">
    <source>
        <dbReference type="ARBA" id="ARBA00023270"/>
    </source>
</evidence>
<dbReference type="InterPro" id="IPR036412">
    <property type="entry name" value="HAD-like_sf"/>
</dbReference>
<dbReference type="InterPro" id="IPR023214">
    <property type="entry name" value="HAD_sf"/>
</dbReference>
<dbReference type="InterPro" id="IPR050155">
    <property type="entry name" value="HAD-like_hydrolase_sf"/>
</dbReference>
<proteinExistence type="inferred from homology"/>
<dbReference type="GO" id="GO:0005829">
    <property type="term" value="C:cytosol"/>
    <property type="evidence" value="ECO:0007669"/>
    <property type="project" value="TreeGrafter"/>
</dbReference>
<dbReference type="SFLD" id="SFLDS00003">
    <property type="entry name" value="Haloacid_Dehalogenase"/>
    <property type="match status" value="1"/>
</dbReference>
<evidence type="ECO:0000256" key="9">
    <source>
        <dbReference type="HAMAP-Rule" id="MF_01375"/>
    </source>
</evidence>
<keyword evidence="2 9" id="KW-0479">Metal-binding</keyword>
<accession>A0A2A7UYK9</accession>
<evidence type="ECO:0000256" key="6">
    <source>
        <dbReference type="ARBA" id="ARBA00052005"/>
    </source>
</evidence>
<dbReference type="Gene3D" id="3.40.50.1000">
    <property type="entry name" value="HAD superfamily/HAD-like"/>
    <property type="match status" value="1"/>
</dbReference>
<dbReference type="STRING" id="1219032.GCA_001515545_01018"/>
<evidence type="ECO:0000313" key="11">
    <source>
        <dbReference type="Proteomes" id="UP000220246"/>
    </source>
</evidence>
<comment type="cofactor">
    <cofactor evidence="9">
        <name>Mg(2+)</name>
        <dbReference type="ChEBI" id="CHEBI:18420"/>
    </cofactor>
    <text evidence="9">Binds 1 Mg(2+) ion per subunit.</text>
</comment>
<feature type="binding site" evidence="9">
    <location>
        <position position="44"/>
    </location>
    <ligand>
        <name>Mg(2+)</name>
        <dbReference type="ChEBI" id="CHEBI:18420"/>
    </ligand>
</feature>
<keyword evidence="3 9" id="KW-0378">Hydrolase</keyword>
<dbReference type="SFLD" id="SFLDG01129">
    <property type="entry name" value="C1.5:_HAD__Beta-PGM__Phosphata"/>
    <property type="match status" value="1"/>
</dbReference>
<dbReference type="GO" id="GO:0019700">
    <property type="term" value="P:organic phosphonate catabolic process"/>
    <property type="evidence" value="ECO:0007669"/>
    <property type="project" value="InterPro"/>
</dbReference>
<feature type="binding site" evidence="9">
    <location>
        <position position="219"/>
    </location>
    <ligand>
        <name>Mg(2+)</name>
        <dbReference type="ChEBI" id="CHEBI:18420"/>
    </ligand>
</feature>
<keyword evidence="11" id="KW-1185">Reference proteome</keyword>
<dbReference type="CDD" id="cd02586">
    <property type="entry name" value="HAD_PHN"/>
    <property type="match status" value="1"/>
</dbReference>
<comment type="caution">
    <text evidence="10">The sequence shown here is derived from an EMBL/GenBank/DDBJ whole genome shotgun (WGS) entry which is preliminary data.</text>
</comment>
<dbReference type="GO" id="GO:0050194">
    <property type="term" value="F:phosphonoacetaldehyde hydrolase activity"/>
    <property type="evidence" value="ECO:0007669"/>
    <property type="project" value="UniProtKB-UniRule"/>
</dbReference>
<dbReference type="HAMAP" id="MF_01375">
    <property type="entry name" value="PhnX"/>
    <property type="match status" value="1"/>
</dbReference>
<dbReference type="InterPro" id="IPR023198">
    <property type="entry name" value="PGP-like_dom2"/>
</dbReference>
<dbReference type="NCBIfam" id="TIGR01422">
    <property type="entry name" value="phosphonatase"/>
    <property type="match status" value="1"/>
</dbReference>
<comment type="function">
    <text evidence="7 9">Involved in phosphonate degradation.</text>
</comment>
<dbReference type="InterPro" id="IPR006439">
    <property type="entry name" value="HAD-SF_hydro_IA"/>
</dbReference>
<evidence type="ECO:0000256" key="1">
    <source>
        <dbReference type="ARBA" id="ARBA00011738"/>
    </source>
</evidence>
<dbReference type="AlphaFoldDB" id="A0A2A7UYK9"/>
<feature type="binding site" evidence="9">
    <location>
        <position position="46"/>
    </location>
    <ligand>
        <name>Mg(2+)</name>
        <dbReference type="ChEBI" id="CHEBI:18420"/>
    </ligand>
</feature>
<dbReference type="EMBL" id="PDEA01000001">
    <property type="protein sequence ID" value="PEH90276.1"/>
    <property type="molecule type" value="Genomic_DNA"/>
</dbReference>
<dbReference type="PANTHER" id="PTHR43434:SF19">
    <property type="entry name" value="PHOSPHONOACETALDEHYDE HYDROLASE"/>
    <property type="match status" value="1"/>
</dbReference>
<dbReference type="EC" id="3.11.1.1" evidence="8 9"/>
<dbReference type="PANTHER" id="PTHR43434">
    <property type="entry name" value="PHOSPHOGLYCOLATE PHOSPHATASE"/>
    <property type="match status" value="1"/>
</dbReference>
<evidence type="ECO:0000313" key="10">
    <source>
        <dbReference type="EMBL" id="PEH90276.1"/>
    </source>
</evidence>
<dbReference type="GO" id="GO:0006281">
    <property type="term" value="P:DNA repair"/>
    <property type="evidence" value="ECO:0007669"/>
    <property type="project" value="TreeGrafter"/>
</dbReference>
<organism evidence="10 11">
    <name type="scientific">Comamonas terrigena</name>
    <dbReference type="NCBI Taxonomy" id="32013"/>
    <lineage>
        <taxon>Bacteria</taxon>
        <taxon>Pseudomonadati</taxon>
        <taxon>Pseudomonadota</taxon>
        <taxon>Betaproteobacteria</taxon>
        <taxon>Burkholderiales</taxon>
        <taxon>Comamonadaceae</taxon>
        <taxon>Comamonas</taxon>
    </lineage>
</organism>
<dbReference type="GO" id="GO:0008967">
    <property type="term" value="F:phosphoglycolate phosphatase activity"/>
    <property type="evidence" value="ECO:0007669"/>
    <property type="project" value="TreeGrafter"/>
</dbReference>
<feature type="active site" description="Nucleophile" evidence="9">
    <location>
        <position position="44"/>
    </location>
</feature>
<dbReference type="Gene3D" id="1.10.150.240">
    <property type="entry name" value="Putative phosphatase, domain 2"/>
    <property type="match status" value="1"/>
</dbReference>
<comment type="subunit">
    <text evidence="1 9">Homodimer.</text>
</comment>
<dbReference type="InterPro" id="IPR006323">
    <property type="entry name" value="Phosphonoacetald_hydro"/>
</dbReference>
<reference evidence="11" key="1">
    <citation type="submission" date="2017-09" db="EMBL/GenBank/DDBJ databases">
        <title>FDA dAtabase for Regulatory Grade micrObial Sequences (FDA-ARGOS): Supporting development and validation of Infectious Disease Dx tests.</title>
        <authorList>
            <person name="Minogue T."/>
            <person name="Wolcott M."/>
            <person name="Wasieloski L."/>
            <person name="Aguilar W."/>
            <person name="Moore D."/>
            <person name="Tallon L."/>
            <person name="Sadzewicz L."/>
            <person name="Ott S."/>
            <person name="Zhao X."/>
            <person name="Nagaraj S."/>
            <person name="Vavikolanu K."/>
            <person name="Aluvathingal J."/>
            <person name="Nadendla S."/>
            <person name="Sichtig H."/>
        </authorList>
    </citation>
    <scope>NUCLEOTIDE SEQUENCE [LARGE SCALE GENOMIC DNA]</scope>
    <source>
        <strain evidence="11">FDAARGOS_394</strain>
    </source>
</reference>
<evidence type="ECO:0000256" key="4">
    <source>
        <dbReference type="ARBA" id="ARBA00022842"/>
    </source>
</evidence>
<dbReference type="RefSeq" id="WP_083520309.1">
    <property type="nucleotide sequence ID" value="NZ_PDEA01000001.1"/>
</dbReference>
<dbReference type="GeneID" id="80802579"/>
<evidence type="ECO:0000256" key="7">
    <source>
        <dbReference type="ARBA" id="ARBA00056573"/>
    </source>
</evidence>
<dbReference type="OrthoDB" id="5504491at2"/>
<name>A0A2A7UYK9_COMTR</name>
<dbReference type="NCBIfam" id="TIGR01509">
    <property type="entry name" value="HAD-SF-IA-v3"/>
    <property type="match status" value="1"/>
</dbReference>
<protein>
    <recommendedName>
        <fullName evidence="8 9">Phosphonoacetaldehyde hydrolase</fullName>
        <shortName evidence="9">Phosphonatase</shortName>
        <ecNumber evidence="8 9">3.11.1.1</ecNumber>
    </recommendedName>
    <alternativeName>
        <fullName evidence="9">Phosphonoacetaldehyde phosphonohydrolase</fullName>
    </alternativeName>
</protein>
<dbReference type="SUPFAM" id="SSF56784">
    <property type="entry name" value="HAD-like"/>
    <property type="match status" value="1"/>
</dbReference>
<sequence>MNATTSATTQATTSTSSATFNASCAAAATGSAADLAPLQAVIFDWAGTLVDFGSLAPTQIFVEAFATFGITITLAQARGPMGLSKWDHIHQLLQDASIAAQWQTVFGRAPGNDDVDAIYARFMPMQIAKVGEFSAPIEGAVELLPWLRAHGLKVGSCSGYPREVLNQLLPQAAAAGIAPDHVVAGDELPAGGRPGPFMALANVLALGIGDVRACVKVDDTVPGIDEGLRAGMWTVGLSLSGNEVGYSVQEYAQAPKDEVDARVAVAEAKLKAAGAHYVVRSVAELPAVLAQIAAAMRAGKTPA</sequence>
<keyword evidence="5 9" id="KW-0704">Schiff base</keyword>
<feature type="active site" description="Schiff-base intermediate with substrate" evidence="9">
    <location>
        <position position="85"/>
    </location>
</feature>
<comment type="similarity">
    <text evidence="9">Belongs to the HAD-like hydrolase superfamily. PhnX family.</text>
</comment>